<organism evidence="12 13">
    <name type="scientific">Streptomyces kasugaensis</name>
    <dbReference type="NCBI Taxonomy" id="1946"/>
    <lineage>
        <taxon>Bacteria</taxon>
        <taxon>Bacillati</taxon>
        <taxon>Actinomycetota</taxon>
        <taxon>Actinomycetes</taxon>
        <taxon>Kitasatosporales</taxon>
        <taxon>Streptomycetaceae</taxon>
        <taxon>Streptomyces</taxon>
    </lineage>
</organism>
<evidence type="ECO:0000256" key="6">
    <source>
        <dbReference type="ARBA" id="ARBA00022679"/>
    </source>
</evidence>
<dbReference type="PRINTS" id="PR00151">
    <property type="entry name" value="PORPHBDMNASE"/>
</dbReference>
<dbReference type="InterPro" id="IPR022418">
    <property type="entry name" value="Porphobilinogen_deaminase_C"/>
</dbReference>
<gene>
    <name evidence="12" type="primary">hemC</name>
    <name evidence="12" type="ORF">EYS09_13275</name>
</gene>
<evidence type="ECO:0000259" key="10">
    <source>
        <dbReference type="Pfam" id="PF01379"/>
    </source>
</evidence>
<dbReference type="InterPro" id="IPR036803">
    <property type="entry name" value="Porphobilinogen_deaminase_C_sf"/>
</dbReference>
<protein>
    <recommendedName>
        <fullName evidence="5 9">Hydroxymethylbilane synthase</fullName>
        <ecNumber evidence="5 9">2.5.1.61</ecNumber>
    </recommendedName>
</protein>
<dbReference type="SUPFAM" id="SSF53850">
    <property type="entry name" value="Periplasmic binding protein-like II"/>
    <property type="match status" value="1"/>
</dbReference>
<dbReference type="GO" id="GO:0006783">
    <property type="term" value="P:heme biosynthetic process"/>
    <property type="evidence" value="ECO:0007669"/>
    <property type="project" value="TreeGrafter"/>
</dbReference>
<dbReference type="PANTHER" id="PTHR11557:SF0">
    <property type="entry name" value="PORPHOBILINOGEN DEAMINASE"/>
    <property type="match status" value="1"/>
</dbReference>
<dbReference type="SUPFAM" id="SSF54782">
    <property type="entry name" value="Porphobilinogen deaminase (hydroxymethylbilane synthase), C-terminal domain"/>
    <property type="match status" value="1"/>
</dbReference>
<evidence type="ECO:0000256" key="2">
    <source>
        <dbReference type="ARBA" id="ARBA00002869"/>
    </source>
</evidence>
<dbReference type="NCBIfam" id="TIGR00212">
    <property type="entry name" value="hemC"/>
    <property type="match status" value="1"/>
</dbReference>
<comment type="pathway">
    <text evidence="3">Porphyrin-containing compound metabolism; protoporphyrin-IX biosynthesis; coproporphyrinogen-III from 5-aminolevulinate: step 2/4.</text>
</comment>
<evidence type="ECO:0000256" key="9">
    <source>
        <dbReference type="NCBIfam" id="TIGR00212"/>
    </source>
</evidence>
<keyword evidence="7" id="KW-0627">Porphyrin biosynthesis</keyword>
<feature type="domain" description="Porphobilinogen deaminase C-terminal" evidence="11">
    <location>
        <begin position="230"/>
        <end position="301"/>
    </location>
</feature>
<comment type="similarity">
    <text evidence="4">Belongs to the HMBS family.</text>
</comment>
<dbReference type="Gene3D" id="3.40.190.10">
    <property type="entry name" value="Periplasmic binding protein-like II"/>
    <property type="match status" value="2"/>
</dbReference>
<evidence type="ECO:0000313" key="12">
    <source>
        <dbReference type="EMBL" id="TBO59226.1"/>
    </source>
</evidence>
<evidence type="ECO:0000256" key="3">
    <source>
        <dbReference type="ARBA" id="ARBA00004735"/>
    </source>
</evidence>
<sequence length="314" mass="34271">MRIGTRSSPMALAQVAQVSDLLRKIEPGLDIEVVPVTTEADKWQGDLAQLGGKGLFVKEIDTMLQRGQVDMAVHCIKDVPGDVPMPRGLIFAAYLPREEVRDTLLFPAGSDRQTLDDLPAGATVATSAVRRKAQINRVRPDLNVVRVRGAIGSRVEKLDGTRKVDTKLDAMILARAGLDRIDIADRARQVFTVDEVLPAVGAGTLGLECRKDDDAVAHLLQQLNHEKTMTEITAERVMLHGLRGHCNSPIAGYCITEPDGQLSLRGMVFSRDGSRFVHAHFWGESLNDPAVLGSRVCAELLRQGARDIIEGIPH</sequence>
<dbReference type="EC" id="2.5.1.61" evidence="5 9"/>
<evidence type="ECO:0000256" key="5">
    <source>
        <dbReference type="ARBA" id="ARBA00012655"/>
    </source>
</evidence>
<dbReference type="GO" id="GO:0004418">
    <property type="term" value="F:hydroxymethylbilane synthase activity"/>
    <property type="evidence" value="ECO:0007669"/>
    <property type="project" value="UniProtKB-UniRule"/>
</dbReference>
<dbReference type="Gene3D" id="3.30.160.40">
    <property type="entry name" value="Porphobilinogen deaminase, C-terminal domain"/>
    <property type="match status" value="1"/>
</dbReference>
<evidence type="ECO:0000256" key="7">
    <source>
        <dbReference type="ARBA" id="ARBA00023244"/>
    </source>
</evidence>
<name>A0A4Q9HVM2_STRKA</name>
<dbReference type="PIRSF" id="PIRSF001438">
    <property type="entry name" value="4pyrrol_synth_OHMeBilane_synth"/>
    <property type="match status" value="1"/>
</dbReference>
<comment type="catalytic activity">
    <reaction evidence="8">
        <text>4 porphobilinogen + H2O = hydroxymethylbilane + 4 NH4(+)</text>
        <dbReference type="Rhea" id="RHEA:13185"/>
        <dbReference type="ChEBI" id="CHEBI:15377"/>
        <dbReference type="ChEBI" id="CHEBI:28938"/>
        <dbReference type="ChEBI" id="CHEBI:57845"/>
        <dbReference type="ChEBI" id="CHEBI:58126"/>
        <dbReference type="EC" id="2.5.1.61"/>
    </reaction>
</comment>
<evidence type="ECO:0000313" key="13">
    <source>
        <dbReference type="Proteomes" id="UP000292452"/>
    </source>
</evidence>
<accession>A0A4Q9HVM2</accession>
<comment type="cofactor">
    <cofactor evidence="1">
        <name>dipyrromethane</name>
        <dbReference type="ChEBI" id="CHEBI:60342"/>
    </cofactor>
</comment>
<dbReference type="EMBL" id="SIXH01000092">
    <property type="protein sequence ID" value="TBO59226.1"/>
    <property type="molecule type" value="Genomic_DNA"/>
</dbReference>
<dbReference type="Pfam" id="PF01379">
    <property type="entry name" value="Porphobil_deam"/>
    <property type="match status" value="1"/>
</dbReference>
<dbReference type="FunFam" id="3.30.160.40:FF:000001">
    <property type="entry name" value="Porphobilinogen deaminase"/>
    <property type="match status" value="1"/>
</dbReference>
<dbReference type="GO" id="GO:0005737">
    <property type="term" value="C:cytoplasm"/>
    <property type="evidence" value="ECO:0007669"/>
    <property type="project" value="UniProtKB-UniRule"/>
</dbReference>
<evidence type="ECO:0000256" key="1">
    <source>
        <dbReference type="ARBA" id="ARBA00001916"/>
    </source>
</evidence>
<evidence type="ECO:0000256" key="8">
    <source>
        <dbReference type="ARBA" id="ARBA00048169"/>
    </source>
</evidence>
<dbReference type="AlphaFoldDB" id="A0A4Q9HVM2"/>
<keyword evidence="13" id="KW-1185">Reference proteome</keyword>
<feature type="domain" description="Porphobilinogen deaminase N-terminal" evidence="10">
    <location>
        <begin position="1"/>
        <end position="217"/>
    </location>
</feature>
<comment type="caution">
    <text evidence="12">The sequence shown here is derived from an EMBL/GenBank/DDBJ whole genome shotgun (WGS) entry which is preliminary data.</text>
</comment>
<dbReference type="PROSITE" id="PS00533">
    <property type="entry name" value="PORPHOBILINOGEN_DEAM"/>
    <property type="match status" value="1"/>
</dbReference>
<dbReference type="PANTHER" id="PTHR11557">
    <property type="entry name" value="PORPHOBILINOGEN DEAMINASE"/>
    <property type="match status" value="1"/>
</dbReference>
<dbReference type="InterPro" id="IPR022419">
    <property type="entry name" value="Porphobilin_deaminase_cofac_BS"/>
</dbReference>
<proteinExistence type="inferred from homology"/>
<reference evidence="12 13" key="1">
    <citation type="submission" date="2019-02" db="EMBL/GenBank/DDBJ databases">
        <title>Draft Genome Sequence of Streptomyces sp. AM-2504, identified by 16S rRNA comparative analysis as a Streptomyces Kasugaensis strain.</title>
        <authorList>
            <person name="Napolioni V."/>
            <person name="Giuliodori A.M."/>
            <person name="Spurio R."/>
            <person name="Fabbretti A."/>
        </authorList>
    </citation>
    <scope>NUCLEOTIDE SEQUENCE [LARGE SCALE GENOMIC DNA]</scope>
    <source>
        <strain evidence="12 13">AM-2504</strain>
    </source>
</reference>
<dbReference type="Pfam" id="PF03900">
    <property type="entry name" value="Porphobil_deamC"/>
    <property type="match status" value="1"/>
</dbReference>
<comment type="function">
    <text evidence="2">Tetrapolymerization of the monopyrrole PBG into the hydroxymethylbilane pre-uroporphyrinogen in several discrete steps.</text>
</comment>
<dbReference type="InterPro" id="IPR000860">
    <property type="entry name" value="HemC"/>
</dbReference>
<evidence type="ECO:0000256" key="4">
    <source>
        <dbReference type="ARBA" id="ARBA00005638"/>
    </source>
</evidence>
<keyword evidence="6 12" id="KW-0808">Transferase</keyword>
<evidence type="ECO:0000259" key="11">
    <source>
        <dbReference type="Pfam" id="PF03900"/>
    </source>
</evidence>
<dbReference type="InterPro" id="IPR022417">
    <property type="entry name" value="Porphobilin_deaminase_N"/>
</dbReference>
<dbReference type="Proteomes" id="UP000292452">
    <property type="component" value="Unassembled WGS sequence"/>
</dbReference>